<dbReference type="InterPro" id="IPR019546">
    <property type="entry name" value="TAT_signal_bac_arc"/>
</dbReference>
<sequence length="455" mass="51109">MRQTRQVSRRDFLRLSAVAVAGASAVACVPAAPATEMTDSGEAAPSAEMVELVYWYDNSYPEATMSQAGEEFNEANTNISIEMVPLPYGEAIQKVYVALAGGEAPFDLTFNHPMQRATYAVRNVLVPLNDYIESDPRVNVDNFYPGLVENLSWQGQVYAIADGAHPMFVMYNPRLMEEAGLQDPWEVYQEGGWTLEKWEREYAGALSVGEGAEKQWGRTPMSRTIRLENLWIWGFGGDVWNEDNTATVINEAEAIEAWNWMADTTKMGFTPTPAEVEEFRGGAEMMNTERVAMGFFHREILPYLREDLVLGQVPLPEMPNGPTITRNPPEGPGIYTGSEHPDEAWEYIAFNTNRGHELLILAHYGDPTSPEVAESDLWLKQGMKDWETPEVIDIAAAQVTRVILHIPGIREMDALIQGAWDEILLDRKTAQEAMDEVKPDVDQLIAEYREEYGDF</sequence>
<protein>
    <submittedName>
        <fullName evidence="2">Sugar ABC transporter substrate-binding protein</fullName>
    </submittedName>
</protein>
<dbReference type="PANTHER" id="PTHR43649">
    <property type="entry name" value="ARABINOSE-BINDING PROTEIN-RELATED"/>
    <property type="match status" value="1"/>
</dbReference>
<dbReference type="PROSITE" id="PS51318">
    <property type="entry name" value="TAT"/>
    <property type="match status" value="1"/>
</dbReference>
<evidence type="ECO:0000256" key="1">
    <source>
        <dbReference type="SAM" id="SignalP"/>
    </source>
</evidence>
<keyword evidence="1" id="KW-0732">Signal</keyword>
<feature type="signal peptide" evidence="1">
    <location>
        <begin position="1"/>
        <end position="34"/>
    </location>
</feature>
<evidence type="ECO:0000313" key="2">
    <source>
        <dbReference type="EMBL" id="MXY95717.1"/>
    </source>
</evidence>
<dbReference type="CDD" id="cd13585">
    <property type="entry name" value="PBP2_TMBP_like"/>
    <property type="match status" value="1"/>
</dbReference>
<dbReference type="AlphaFoldDB" id="A0A6B0YYJ1"/>
<dbReference type="PROSITE" id="PS51257">
    <property type="entry name" value="PROKAR_LIPOPROTEIN"/>
    <property type="match status" value="1"/>
</dbReference>
<dbReference type="InterPro" id="IPR006311">
    <property type="entry name" value="TAT_signal"/>
</dbReference>
<name>A0A6B0YYJ1_9CHLR</name>
<dbReference type="EMBL" id="VXRG01000169">
    <property type="protein sequence ID" value="MXY95717.1"/>
    <property type="molecule type" value="Genomic_DNA"/>
</dbReference>
<comment type="caution">
    <text evidence="2">The sequence shown here is derived from an EMBL/GenBank/DDBJ whole genome shotgun (WGS) entry which is preliminary data.</text>
</comment>
<dbReference type="InterPro" id="IPR006059">
    <property type="entry name" value="SBP"/>
</dbReference>
<organism evidence="2">
    <name type="scientific">Caldilineaceae bacterium SB0664_bin_27</name>
    <dbReference type="NCBI Taxonomy" id="2605260"/>
    <lineage>
        <taxon>Bacteria</taxon>
        <taxon>Bacillati</taxon>
        <taxon>Chloroflexota</taxon>
        <taxon>Caldilineae</taxon>
        <taxon>Caldilineales</taxon>
        <taxon>Caldilineaceae</taxon>
    </lineage>
</organism>
<dbReference type="Pfam" id="PF01547">
    <property type="entry name" value="SBP_bac_1"/>
    <property type="match status" value="1"/>
</dbReference>
<proteinExistence type="predicted"/>
<dbReference type="SUPFAM" id="SSF53850">
    <property type="entry name" value="Periplasmic binding protein-like II"/>
    <property type="match status" value="1"/>
</dbReference>
<reference evidence="2" key="1">
    <citation type="submission" date="2019-09" db="EMBL/GenBank/DDBJ databases">
        <title>Characterisation of the sponge microbiome using genome-centric metagenomics.</title>
        <authorList>
            <person name="Engelberts J.P."/>
            <person name="Robbins S.J."/>
            <person name="De Goeij J.M."/>
            <person name="Aranda M."/>
            <person name="Bell S.C."/>
            <person name="Webster N.S."/>
        </authorList>
    </citation>
    <scope>NUCLEOTIDE SEQUENCE</scope>
    <source>
        <strain evidence="2">SB0664_bin_27</strain>
    </source>
</reference>
<dbReference type="InterPro" id="IPR050490">
    <property type="entry name" value="Bact_solute-bd_prot1"/>
</dbReference>
<dbReference type="Gene3D" id="3.40.190.10">
    <property type="entry name" value="Periplasmic binding protein-like II"/>
    <property type="match status" value="1"/>
</dbReference>
<dbReference type="PANTHER" id="PTHR43649:SF12">
    <property type="entry name" value="DIACETYLCHITOBIOSE BINDING PROTEIN DASA"/>
    <property type="match status" value="1"/>
</dbReference>
<dbReference type="NCBIfam" id="TIGR01409">
    <property type="entry name" value="TAT_signal_seq"/>
    <property type="match status" value="1"/>
</dbReference>
<accession>A0A6B0YYJ1</accession>
<gene>
    <name evidence="2" type="ORF">F4Y42_19945</name>
</gene>
<feature type="chain" id="PRO_5025458114" evidence="1">
    <location>
        <begin position="35"/>
        <end position="455"/>
    </location>
</feature>